<comment type="caution">
    <text evidence="3">The sequence shown here is derived from an EMBL/GenBank/DDBJ whole genome shotgun (WGS) entry which is preliminary data.</text>
</comment>
<dbReference type="Proteomes" id="UP000288603">
    <property type="component" value="Unassembled WGS sequence"/>
</dbReference>
<keyword evidence="4" id="KW-1185">Reference proteome</keyword>
<proteinExistence type="predicted"/>
<dbReference type="AlphaFoldDB" id="A0A444Q6R2"/>
<dbReference type="SUPFAM" id="SSF53756">
    <property type="entry name" value="UDP-Glycosyltransferase/glycogen phosphorylase"/>
    <property type="match status" value="1"/>
</dbReference>
<evidence type="ECO:0000313" key="4">
    <source>
        <dbReference type="Proteomes" id="UP000288603"/>
    </source>
</evidence>
<accession>A0A444Q6R2</accession>
<protein>
    <submittedName>
        <fullName evidence="3">Glycosyltransferase</fullName>
    </submittedName>
</protein>
<dbReference type="RefSeq" id="WP_128499360.1">
    <property type="nucleotide sequence ID" value="NZ_RZNC01000004.1"/>
</dbReference>
<evidence type="ECO:0000256" key="1">
    <source>
        <dbReference type="ARBA" id="ARBA00022679"/>
    </source>
</evidence>
<dbReference type="Gene3D" id="3.40.50.2000">
    <property type="entry name" value="Glycogen Phosphorylase B"/>
    <property type="match status" value="2"/>
</dbReference>
<organism evidence="3 4">
    <name type="scientific">Labedella populi</name>
    <dbReference type="NCBI Taxonomy" id="2498850"/>
    <lineage>
        <taxon>Bacteria</taxon>
        <taxon>Bacillati</taxon>
        <taxon>Actinomycetota</taxon>
        <taxon>Actinomycetes</taxon>
        <taxon>Micrococcales</taxon>
        <taxon>Microbacteriaceae</taxon>
        <taxon>Labedella</taxon>
    </lineage>
</organism>
<dbReference type="OrthoDB" id="5136778at2"/>
<dbReference type="Pfam" id="PF00534">
    <property type="entry name" value="Glycos_transf_1"/>
    <property type="match status" value="1"/>
</dbReference>
<name>A0A444Q6R2_9MICO</name>
<dbReference type="GO" id="GO:0016740">
    <property type="term" value="F:transferase activity"/>
    <property type="evidence" value="ECO:0007669"/>
    <property type="project" value="UniProtKB-KW"/>
</dbReference>
<feature type="domain" description="Glycosyl transferase family 1" evidence="2">
    <location>
        <begin position="207"/>
        <end position="369"/>
    </location>
</feature>
<reference evidence="3 4" key="1">
    <citation type="submission" date="2018-12" db="EMBL/GenBank/DDBJ databases">
        <authorList>
            <person name="Li F."/>
        </authorList>
    </citation>
    <scope>NUCLEOTIDE SEQUENCE [LARGE SCALE GENOMIC DNA]</scope>
    <source>
        <strain evidence="3 4">8H24J-4-2</strain>
    </source>
</reference>
<sequence>MTRPLRVLSLYEGFFAGGARILHSDLIAGLHAAADQEHSVLSIASSAGREGTVQLMEDDPRYRGLTAAGVDIRTLGRVAGAQPPERSSFTDEELRVASEAVGRADVVLSLKEQPIGVLLALQDRGLMPDVPVAACLHRSDPLHSGQTLGWLVEATATGLVTATVSCAESTSDAYARAGVGASSRYVIDNGIDTRRFRPGTAEETAATRSRVGIPDDAPVVMLAARFDAMKNPGLFLRALAVHAARRQDAHYVLCGAGMTWANDAFRALAAESGVAPSSRVHALGIRDDMPSLFQIADVVALTSAFGEASPLCLVEGAACGATPVTTDVGDAARRIEGIGVVTTHDESDVAAAWDAVLARRPELREAAIEARAGFGRDRMIEDYRTVVEDLLVATTALPEAIAG</sequence>
<dbReference type="InterPro" id="IPR001296">
    <property type="entry name" value="Glyco_trans_1"/>
</dbReference>
<keyword evidence="1 3" id="KW-0808">Transferase</keyword>
<gene>
    <name evidence="3" type="ORF">ELQ92_12175</name>
</gene>
<dbReference type="PANTHER" id="PTHR12526">
    <property type="entry name" value="GLYCOSYLTRANSFERASE"/>
    <property type="match status" value="1"/>
</dbReference>
<evidence type="ECO:0000313" key="3">
    <source>
        <dbReference type="EMBL" id="RWZ59582.1"/>
    </source>
</evidence>
<evidence type="ECO:0000259" key="2">
    <source>
        <dbReference type="Pfam" id="PF00534"/>
    </source>
</evidence>
<dbReference type="EMBL" id="RZNC01000004">
    <property type="protein sequence ID" value="RWZ59582.1"/>
    <property type="molecule type" value="Genomic_DNA"/>
</dbReference>